<dbReference type="EMBL" id="JANBVB010000734">
    <property type="protein sequence ID" value="KAJ2892430.1"/>
    <property type="molecule type" value="Genomic_DNA"/>
</dbReference>
<feature type="non-terminal residue" evidence="1">
    <location>
        <position position="259"/>
    </location>
</feature>
<comment type="caution">
    <text evidence="1">The sequence shown here is derived from an EMBL/GenBank/DDBJ whole genome shotgun (WGS) entry which is preliminary data.</text>
</comment>
<gene>
    <name evidence="1" type="ORF">IWW38_003225</name>
</gene>
<dbReference type="Proteomes" id="UP001139981">
    <property type="component" value="Unassembled WGS sequence"/>
</dbReference>
<accession>A0ACC1M1W7</accession>
<protein>
    <submittedName>
        <fullName evidence="1">Uncharacterized protein</fullName>
    </submittedName>
</protein>
<sequence>MSASFSAYHARETAIPIETAHQGIDTRQTTVPLPLGADEPLRLRRRQGSNSSDMTMVETAVFDFTPPQHAVTSLSDYSSDFDNEPPETMQPQIKGAHFGLPYAQRYKLPHAPLHAAPATIGYKAAATVAAQHSLTRRAGRIQLSLRQTPKLGRAAIKVVDFFQMGKGAGNRPSAEPLAAFGEDHVKRYSQQRSECHRAAVERKSALPYPATTLQNADENPGSFDDCTASGAERSTGVHAILRTVTLQQHRPRLVNIGRS</sequence>
<organism evidence="1 2">
    <name type="scientific">Coemansia aciculifera</name>
    <dbReference type="NCBI Taxonomy" id="417176"/>
    <lineage>
        <taxon>Eukaryota</taxon>
        <taxon>Fungi</taxon>
        <taxon>Fungi incertae sedis</taxon>
        <taxon>Zoopagomycota</taxon>
        <taxon>Kickxellomycotina</taxon>
        <taxon>Kickxellomycetes</taxon>
        <taxon>Kickxellales</taxon>
        <taxon>Kickxellaceae</taxon>
        <taxon>Coemansia</taxon>
    </lineage>
</organism>
<keyword evidence="2" id="KW-1185">Reference proteome</keyword>
<evidence type="ECO:0000313" key="2">
    <source>
        <dbReference type="Proteomes" id="UP001139981"/>
    </source>
</evidence>
<proteinExistence type="predicted"/>
<evidence type="ECO:0000313" key="1">
    <source>
        <dbReference type="EMBL" id="KAJ2892430.1"/>
    </source>
</evidence>
<name>A0ACC1M1W7_9FUNG</name>
<reference evidence="1" key="1">
    <citation type="submission" date="2022-07" db="EMBL/GenBank/DDBJ databases">
        <title>Phylogenomic reconstructions and comparative analyses of Kickxellomycotina fungi.</title>
        <authorList>
            <person name="Reynolds N.K."/>
            <person name="Stajich J.E."/>
            <person name="Barry K."/>
            <person name="Grigoriev I.V."/>
            <person name="Crous P."/>
            <person name="Smith M.E."/>
        </authorList>
    </citation>
    <scope>NUCLEOTIDE SEQUENCE</scope>
    <source>
        <strain evidence="1">CBS 190363</strain>
    </source>
</reference>